<dbReference type="InterPro" id="IPR019787">
    <property type="entry name" value="Znf_PHD-finger"/>
</dbReference>
<reference evidence="8" key="1">
    <citation type="submission" date="2015-11" db="EMBL/GenBank/DDBJ databases">
        <title>De novo transcriptome assembly of four potential Pierce s Disease insect vectors from Arizona vineyards.</title>
        <authorList>
            <person name="Tassone E.E."/>
        </authorList>
    </citation>
    <scope>NUCLEOTIDE SEQUENCE</scope>
</reference>
<feature type="domain" description="PHD-type" evidence="7">
    <location>
        <begin position="10"/>
        <end position="66"/>
    </location>
</feature>
<feature type="coiled-coil region" evidence="5">
    <location>
        <begin position="153"/>
        <end position="254"/>
    </location>
</feature>
<dbReference type="InterPro" id="IPR019786">
    <property type="entry name" value="Zinc_finger_PHD-type_CS"/>
</dbReference>
<dbReference type="PROSITE" id="PS50016">
    <property type="entry name" value="ZF_PHD_2"/>
    <property type="match status" value="1"/>
</dbReference>
<dbReference type="Gene3D" id="3.30.40.10">
    <property type="entry name" value="Zinc/RING finger domain, C3HC4 (zinc finger)"/>
    <property type="match status" value="1"/>
</dbReference>
<dbReference type="AlphaFoldDB" id="A0A1B6JC33"/>
<feature type="region of interest" description="Disordered" evidence="6">
    <location>
        <begin position="306"/>
        <end position="329"/>
    </location>
</feature>
<evidence type="ECO:0000256" key="2">
    <source>
        <dbReference type="ARBA" id="ARBA00022771"/>
    </source>
</evidence>
<gene>
    <name evidence="8" type="ORF">g.38161</name>
</gene>
<dbReference type="EMBL" id="GECU01010866">
    <property type="protein sequence ID" value="JAS96840.1"/>
    <property type="molecule type" value="Transcribed_RNA"/>
</dbReference>
<feature type="compositionally biased region" description="Polar residues" evidence="6">
    <location>
        <begin position="491"/>
        <end position="510"/>
    </location>
</feature>
<evidence type="ECO:0000256" key="3">
    <source>
        <dbReference type="ARBA" id="ARBA00022833"/>
    </source>
</evidence>
<keyword evidence="3" id="KW-0862">Zinc</keyword>
<evidence type="ECO:0000256" key="6">
    <source>
        <dbReference type="SAM" id="MobiDB-lite"/>
    </source>
</evidence>
<feature type="region of interest" description="Disordered" evidence="6">
    <location>
        <begin position="373"/>
        <end position="415"/>
    </location>
</feature>
<evidence type="ECO:0000313" key="8">
    <source>
        <dbReference type="EMBL" id="JAS96840.1"/>
    </source>
</evidence>
<protein>
    <recommendedName>
        <fullName evidence="7">PHD-type domain-containing protein</fullName>
    </recommendedName>
</protein>
<dbReference type="SMART" id="SM00249">
    <property type="entry name" value="PHD"/>
    <property type="match status" value="1"/>
</dbReference>
<evidence type="ECO:0000256" key="1">
    <source>
        <dbReference type="ARBA" id="ARBA00022723"/>
    </source>
</evidence>
<evidence type="ECO:0000256" key="5">
    <source>
        <dbReference type="SAM" id="Coils"/>
    </source>
</evidence>
<keyword evidence="2 4" id="KW-0863">Zinc-finger</keyword>
<dbReference type="GO" id="GO:0008270">
    <property type="term" value="F:zinc ion binding"/>
    <property type="evidence" value="ECO:0007669"/>
    <property type="project" value="UniProtKB-KW"/>
</dbReference>
<name>A0A1B6JC33_9HEMI</name>
<accession>A0A1B6JC33</accession>
<dbReference type="InterPro" id="IPR001965">
    <property type="entry name" value="Znf_PHD"/>
</dbReference>
<keyword evidence="1" id="KW-0479">Metal-binding</keyword>
<dbReference type="InterPro" id="IPR013083">
    <property type="entry name" value="Znf_RING/FYVE/PHD"/>
</dbReference>
<organism evidence="8">
    <name type="scientific">Homalodisca liturata</name>
    <dbReference type="NCBI Taxonomy" id="320908"/>
    <lineage>
        <taxon>Eukaryota</taxon>
        <taxon>Metazoa</taxon>
        <taxon>Ecdysozoa</taxon>
        <taxon>Arthropoda</taxon>
        <taxon>Hexapoda</taxon>
        <taxon>Insecta</taxon>
        <taxon>Pterygota</taxon>
        <taxon>Neoptera</taxon>
        <taxon>Paraneoptera</taxon>
        <taxon>Hemiptera</taxon>
        <taxon>Auchenorrhyncha</taxon>
        <taxon>Membracoidea</taxon>
        <taxon>Cicadellidae</taxon>
        <taxon>Cicadellinae</taxon>
        <taxon>Proconiini</taxon>
        <taxon>Homalodisca</taxon>
    </lineage>
</organism>
<feature type="compositionally biased region" description="Polar residues" evidence="6">
    <location>
        <begin position="316"/>
        <end position="329"/>
    </location>
</feature>
<evidence type="ECO:0000256" key="4">
    <source>
        <dbReference type="PROSITE-ProRule" id="PRU00146"/>
    </source>
</evidence>
<feature type="region of interest" description="Disordered" evidence="6">
    <location>
        <begin position="486"/>
        <end position="510"/>
    </location>
</feature>
<feature type="compositionally biased region" description="Polar residues" evidence="6">
    <location>
        <begin position="373"/>
        <end position="400"/>
    </location>
</feature>
<keyword evidence="5" id="KW-0175">Coiled coil</keyword>
<proteinExistence type="predicted"/>
<dbReference type="InterPro" id="IPR011011">
    <property type="entry name" value="Znf_FYVE_PHD"/>
</dbReference>
<dbReference type="SUPFAM" id="SSF57903">
    <property type="entry name" value="FYVE/PHD zinc finger"/>
    <property type="match status" value="1"/>
</dbReference>
<sequence length="568" mass="63991">MPKTNSETSKYPCGVCSIGVRYSGIICTGSCSQWYHGGCVNISDKHLKKLTQDEIKTWTCENCKTSMTAQNGSMSELTFVAIGEAEQHPTSKTPSPSGYHKVKENRNTVISDLELSLSAVKTKVKDQEGQEEDDLETSLALAAEVGSLLLAENLELKKDAEDLSTRNSALEAKLAELEATLEDRTEAEEKYLQKIEESGRKLQEAIAQIAKEKQNRQELQNFYEDHDTRQTLIFDEQANKILELEQIILNLKREKSGQRDLLDKNQQDSKKFKNVETQTIQPATAYTTAPSSPTPVKQLHVIINKPKLNQDDKTGLPQTPKLTSASETQTDYSEFYVPNYSASLLIELTQLKIRQDQLECSVVTLQEKLLKQGEQTNPATPPALTQSTPTAKSLPCSKNHNISKSKKQTGKERNHFSVSLQVAKNKARHEEPANVETGLRRTTVNEGLIEGIRREKKPPLSAKILPSGETLEEFVTRELEALKGCSENDHFQTQQRQNKPISKNFSNQSQPPQIYINMEVASKNENAFLENCQPKQERHKNIQNHRIFINSTLKKRTQPQKSQFSTRI</sequence>
<evidence type="ECO:0000259" key="7">
    <source>
        <dbReference type="PROSITE" id="PS50016"/>
    </source>
</evidence>
<dbReference type="PROSITE" id="PS01359">
    <property type="entry name" value="ZF_PHD_1"/>
    <property type="match status" value="1"/>
</dbReference>